<feature type="domain" description="Mg chelatase-related protein C-terminal" evidence="2">
    <location>
        <begin position="106"/>
        <end position="198"/>
    </location>
</feature>
<dbReference type="KEGG" id="llh:I41_15330"/>
<dbReference type="AlphaFoldDB" id="A0A517TVF6"/>
<dbReference type="InterPro" id="IPR025158">
    <property type="entry name" value="Mg_chelat-rel_C"/>
</dbReference>
<dbReference type="EMBL" id="CP036339">
    <property type="protein sequence ID" value="QDT72360.1"/>
    <property type="molecule type" value="Genomic_DNA"/>
</dbReference>
<reference evidence="3 4" key="1">
    <citation type="submission" date="2019-02" db="EMBL/GenBank/DDBJ databases">
        <title>Deep-cultivation of Planctomycetes and their phenomic and genomic characterization uncovers novel biology.</title>
        <authorList>
            <person name="Wiegand S."/>
            <person name="Jogler M."/>
            <person name="Boedeker C."/>
            <person name="Pinto D."/>
            <person name="Vollmers J."/>
            <person name="Rivas-Marin E."/>
            <person name="Kohn T."/>
            <person name="Peeters S.H."/>
            <person name="Heuer A."/>
            <person name="Rast P."/>
            <person name="Oberbeckmann S."/>
            <person name="Bunk B."/>
            <person name="Jeske O."/>
            <person name="Meyerdierks A."/>
            <person name="Storesund J.E."/>
            <person name="Kallscheuer N."/>
            <person name="Luecker S."/>
            <person name="Lage O.M."/>
            <person name="Pohl T."/>
            <person name="Merkel B.J."/>
            <person name="Hornburger P."/>
            <person name="Mueller R.-W."/>
            <person name="Bruemmer F."/>
            <person name="Labrenz M."/>
            <person name="Spormann A.M."/>
            <person name="Op den Camp H."/>
            <person name="Overmann J."/>
            <person name="Amann R."/>
            <person name="Jetten M.S.M."/>
            <person name="Mascher T."/>
            <person name="Medema M.H."/>
            <person name="Devos D.P."/>
            <person name="Kaster A.-K."/>
            <person name="Ovreas L."/>
            <person name="Rohde M."/>
            <person name="Galperin M.Y."/>
            <person name="Jogler C."/>
        </authorList>
    </citation>
    <scope>NUCLEOTIDE SEQUENCE [LARGE SCALE GENOMIC DNA]</scope>
    <source>
        <strain evidence="3 4">I41</strain>
    </source>
</reference>
<evidence type="ECO:0000259" key="1">
    <source>
        <dbReference type="Pfam" id="PF01078"/>
    </source>
</evidence>
<accession>A0A517TVF6</accession>
<dbReference type="SUPFAM" id="SSF52540">
    <property type="entry name" value="P-loop containing nucleoside triphosphate hydrolases"/>
    <property type="match status" value="1"/>
</dbReference>
<proteinExistence type="predicted"/>
<dbReference type="PANTHER" id="PTHR32039">
    <property type="entry name" value="MAGNESIUM-CHELATASE SUBUNIT CHLI"/>
    <property type="match status" value="1"/>
</dbReference>
<evidence type="ECO:0000313" key="3">
    <source>
        <dbReference type="EMBL" id="QDT72360.1"/>
    </source>
</evidence>
<evidence type="ECO:0000313" key="4">
    <source>
        <dbReference type="Proteomes" id="UP000317909"/>
    </source>
</evidence>
<organism evidence="3 4">
    <name type="scientific">Lacipirellula limnantheis</name>
    <dbReference type="NCBI Taxonomy" id="2528024"/>
    <lineage>
        <taxon>Bacteria</taxon>
        <taxon>Pseudomonadati</taxon>
        <taxon>Planctomycetota</taxon>
        <taxon>Planctomycetia</taxon>
        <taxon>Pirellulales</taxon>
        <taxon>Lacipirellulaceae</taxon>
        <taxon>Lacipirellula</taxon>
    </lineage>
</organism>
<dbReference type="InterPro" id="IPR027417">
    <property type="entry name" value="P-loop_NTPase"/>
</dbReference>
<feature type="domain" description="Magnesium chelatase ChlI-like catalytic" evidence="1">
    <location>
        <begin position="1"/>
        <end position="95"/>
    </location>
</feature>
<dbReference type="Pfam" id="PF01078">
    <property type="entry name" value="Mg_chelatase"/>
    <property type="match status" value="1"/>
</dbReference>
<dbReference type="InterPro" id="IPR045006">
    <property type="entry name" value="CHLI-like"/>
</dbReference>
<dbReference type="GO" id="GO:0005524">
    <property type="term" value="F:ATP binding"/>
    <property type="evidence" value="ECO:0007669"/>
    <property type="project" value="InterPro"/>
</dbReference>
<evidence type="ECO:0000259" key="2">
    <source>
        <dbReference type="Pfam" id="PF13335"/>
    </source>
</evidence>
<protein>
    <submittedName>
        <fullName evidence="3">Competence protein ComM</fullName>
    </submittedName>
</protein>
<dbReference type="Proteomes" id="UP000317909">
    <property type="component" value="Chromosome"/>
</dbReference>
<sequence length="208" mass="23240">MLFLDELAEFSRSTLESLRQPIEQGWVTISRVGGTLRFPAQFTLVAAMNPCPCGFFGTDRCVCPSATIDKYQNKISGPLLDRIDLQVELRTLTTEERFAESEDGVSPRLRAKVEQARERQRKRYDGKQIPFNAAMPGGHVREYCNFSDAGFERFKTTIDANRLSTRSMDRLAKVARTVADLAGSDALEAVHLDKAASFVVGGMLRDRS</sequence>
<dbReference type="Gene3D" id="3.40.50.300">
    <property type="entry name" value="P-loop containing nucleotide triphosphate hydrolases"/>
    <property type="match status" value="1"/>
</dbReference>
<dbReference type="Pfam" id="PF13335">
    <property type="entry name" value="Mg_chelatase_C"/>
    <property type="match status" value="1"/>
</dbReference>
<keyword evidence="4" id="KW-1185">Reference proteome</keyword>
<gene>
    <name evidence="3" type="primary">comM_1</name>
    <name evidence="3" type="ORF">I41_15330</name>
</gene>
<dbReference type="PANTHER" id="PTHR32039:SF7">
    <property type="entry name" value="COMPETENCE PROTEIN COMM"/>
    <property type="match status" value="1"/>
</dbReference>
<name>A0A517TVF6_9BACT</name>
<dbReference type="InterPro" id="IPR000523">
    <property type="entry name" value="Mg_chelatse_chII-like_cat_dom"/>
</dbReference>